<evidence type="ECO:0000313" key="2">
    <source>
        <dbReference type="EMBL" id="CAK0852157.1"/>
    </source>
</evidence>
<gene>
    <name evidence="2" type="ORF">PCOR1329_LOCUS44106</name>
</gene>
<keyword evidence="1" id="KW-0812">Transmembrane</keyword>
<evidence type="ECO:0000313" key="3">
    <source>
        <dbReference type="Proteomes" id="UP001189429"/>
    </source>
</evidence>
<name>A0ABN9U0F7_9DINO</name>
<keyword evidence="1" id="KW-1133">Transmembrane helix</keyword>
<dbReference type="EMBL" id="CAUYUJ010015298">
    <property type="protein sequence ID" value="CAK0852157.1"/>
    <property type="molecule type" value="Genomic_DNA"/>
</dbReference>
<comment type="caution">
    <text evidence="2">The sequence shown here is derived from an EMBL/GenBank/DDBJ whole genome shotgun (WGS) entry which is preliminary data.</text>
</comment>
<feature type="transmembrane region" description="Helical" evidence="1">
    <location>
        <begin position="36"/>
        <end position="53"/>
    </location>
</feature>
<dbReference type="Proteomes" id="UP001189429">
    <property type="component" value="Unassembled WGS sequence"/>
</dbReference>
<accession>A0ABN9U0F7</accession>
<keyword evidence="3" id="KW-1185">Reference proteome</keyword>
<keyword evidence="1" id="KW-0472">Membrane</keyword>
<proteinExistence type="predicted"/>
<sequence>MDRIGMEELADESRLLDHAELHAHEPRTQKSWRTPLVLVVSFLVLGAVCLAAIPKFAPGSPSVFDALLKHASRLDEALSIPDEEKCDFYIFTHVPNPNSLDNFNEYPLDDLVTDSEGKAGILVMWVMPAKEWGIMLEYVHQITTTKNMTAPSELVDLNETCHEKMIKHKSDGSFQRVRMLSPLDFIEPLLAIRYRLGTTKFQKWFGHTTYDAPKLVGSIMRIRALGNTIPVFRFDIDIICSRVTKEDNMKSIKHAVSQGVDDFLAALADIRVKTFVLSQQYYGVESANTKDFNAWNEAYSTRCNPALLATPALVNASQWSERDGNECFWGSYTPSPEALLEATDERVMLAFYGLEPKDGEDFLQPVLPSSDPEADILKLGNTYIGANPATAIISGAALSTGPGTTLDVPPWIHADLNIMWIDDHILDKSTQEIMGTKKFPRPEGVGTAKVVKARAQPSNPAKFTLEIYMPTLLYGILMDVWVNNHTDAYLLKYHPEDLPSDLADKLASLKPDDGIAQGTATRAMQQVRRQGVMIQGQELNDFKADMWSDALQRIRDTYYQWVNMLEPEIGGTATPSFAALWIAGRVCKHPGLERYCECPTCSKLGQGMISPEWDKKARKAAEEQKLADLPELTEEDLLPGMKEKVEELIQTVATQLEWILTWPHVIQAVRGEEAGHLASDLFWNPSEPTYSLPLPPNLTL</sequence>
<organism evidence="2 3">
    <name type="scientific">Prorocentrum cordatum</name>
    <dbReference type="NCBI Taxonomy" id="2364126"/>
    <lineage>
        <taxon>Eukaryota</taxon>
        <taxon>Sar</taxon>
        <taxon>Alveolata</taxon>
        <taxon>Dinophyceae</taxon>
        <taxon>Prorocentrales</taxon>
        <taxon>Prorocentraceae</taxon>
        <taxon>Prorocentrum</taxon>
    </lineage>
</organism>
<protein>
    <submittedName>
        <fullName evidence="2">Uncharacterized protein</fullName>
    </submittedName>
</protein>
<reference evidence="2" key="1">
    <citation type="submission" date="2023-10" db="EMBL/GenBank/DDBJ databases">
        <authorList>
            <person name="Chen Y."/>
            <person name="Shah S."/>
            <person name="Dougan E. K."/>
            <person name="Thang M."/>
            <person name="Chan C."/>
        </authorList>
    </citation>
    <scope>NUCLEOTIDE SEQUENCE [LARGE SCALE GENOMIC DNA]</scope>
</reference>
<evidence type="ECO:0000256" key="1">
    <source>
        <dbReference type="SAM" id="Phobius"/>
    </source>
</evidence>